<comment type="caution">
    <text evidence="1">The sequence shown here is derived from an EMBL/GenBank/DDBJ whole genome shotgun (WGS) entry which is preliminary data.</text>
</comment>
<name>A0A1Y4MUT7_9FIRM</name>
<evidence type="ECO:0000313" key="1">
    <source>
        <dbReference type="EMBL" id="OUP70652.1"/>
    </source>
</evidence>
<dbReference type="Proteomes" id="UP000196386">
    <property type="component" value="Unassembled WGS sequence"/>
</dbReference>
<accession>A0A1Y4MUT7</accession>
<protein>
    <submittedName>
        <fullName evidence="1">Uncharacterized protein</fullName>
    </submittedName>
</protein>
<proteinExistence type="predicted"/>
<evidence type="ECO:0000313" key="2">
    <source>
        <dbReference type="Proteomes" id="UP000196386"/>
    </source>
</evidence>
<organism evidence="1 2">
    <name type="scientific">Anaerotruncus colihominis</name>
    <dbReference type="NCBI Taxonomy" id="169435"/>
    <lineage>
        <taxon>Bacteria</taxon>
        <taxon>Bacillati</taxon>
        <taxon>Bacillota</taxon>
        <taxon>Clostridia</taxon>
        <taxon>Eubacteriales</taxon>
        <taxon>Oscillospiraceae</taxon>
        <taxon>Anaerotruncus</taxon>
    </lineage>
</organism>
<dbReference type="EMBL" id="NFKP01000003">
    <property type="protein sequence ID" value="OUP70652.1"/>
    <property type="molecule type" value="Genomic_DNA"/>
</dbReference>
<reference evidence="2" key="1">
    <citation type="submission" date="2017-04" db="EMBL/GenBank/DDBJ databases">
        <title>Function of individual gut microbiota members based on whole genome sequencing of pure cultures obtained from chicken caecum.</title>
        <authorList>
            <person name="Medvecky M."/>
            <person name="Cejkova D."/>
            <person name="Polansky O."/>
            <person name="Karasova D."/>
            <person name="Kubasova T."/>
            <person name="Cizek A."/>
            <person name="Rychlik I."/>
        </authorList>
    </citation>
    <scope>NUCLEOTIDE SEQUENCE [LARGE SCALE GENOMIC DNA]</scope>
    <source>
        <strain evidence="2">An175</strain>
    </source>
</reference>
<sequence length="1330" mass="151367">MPAHIFVRGDKVLYSNIISPLSLYEYKLILESMLLDMGWFFDLRQNVESSLVKESCMKYVYCEKSSASVDCALARSAFAALSESDLETLIAVSMSDRGTHDIQILKNFLLNSDTVKTRHNIRPTEKDIENLLGDYHTWIGKVHVGESVKSVMASNPRIKFCLIRAFIRTPGFDNYTLLQSNPHVVDLIYSDYIEYCRTNTSIMPDTDTALGHEGENYIDLVGTLVFGMNFFIRQWARNQLPKYIMKDTGRGSGEDGYDLLDAQYKFDADGYDFNVGKSLRQLASVNECVLWNKRMQRPFYSIISWYQTLYIGRKTLELTDMLKRFLDDRFDLIYLREGAYDDRTFEDLFGEVIFNISRSSCMIGGVKSSLSRKVIFLPSFGSSNEWMDTSQHFIDRMRRCLNNLEYVYRNRDGISVGNLYVDSWRMNSTEKTNTEYTSQGLRNSEYDKILQQFKKRYQLDFIPTNAAIHDYATMIFGVNEVKRLAENLEMVGLSIMDVPLEKDVTVQALAGISDITSMLVSRGINSWKLSKKYRLSGEAGLRQIMLLTDAEILSTVQATRHDELIMRNISEESGSDNILSLNVSNNIDVSQRAEIVGKQMSVLQMKMDQPIYEANTTGRAKFIAQHDVRIFKIKQSIYDKILKSKLWASEFKFSLLSRGFIDGLKPAVESDIVDVALSKKIDRLLQQIEDMDHQGLISEEANKQLSEARDSLSTRILSRLNAAMSPILNMELYGNRSIFCDNSGMPDSKYVASMVLQNTSSFESVCYLVGLCMVVAIQTGTTTLNAEVRKILKAANIEQSELDEYISKCTDALSSAARSSLTYNSGYLSKRSISNDHGREATAKVNVIIADFVKMQNLLVEFGHNLLKKCSGFITVGSSACYLSETGDRIAMSAKRMEMRSRYSFVKVGEGIGRIHYDRLQAGKTMRPGSDRVSVLSSSNGLQVLNLGENEYIIDGTTWLYPFMGKTFDGPPISIQNSSQEFEIYVFRDRPEAEQRTIGVGVIDLYNLLTVTVQLGMLADIRSAFGSCSIVKDSISEINGLKDMTAVVNILLRCTDKLDVMISNYNTVIDTFNEYGQICKLAREGHITQDKFRKNQIEIAAYSDIYQMQIIRSEGDIRDIKDFITQLRYMSDTLHNHRPTEMYKEFRAIGVDFAIPVNDSSSVSGIYDLCIKYCSSLMTDEVLANVNRILDAIATMRALLGGLFKLQRVGAQQSRDNWRRFNQCKSLLLRYMDTPEYTYAAIGADRGSEVMRRLRERFDVDKSTGVFYISDRQQYFLARAEDPQSLDYSKYNVLCNTDGMLLVYDEKHQRFYRQLLSTVTSEIIQAILRQ</sequence>
<gene>
    <name evidence="1" type="ORF">B5F11_04200</name>
</gene>